<dbReference type="OrthoDB" id="43407at2759"/>
<dbReference type="EMBL" id="CAACVS010000158">
    <property type="protein sequence ID" value="VEU38180.1"/>
    <property type="molecule type" value="Genomic_DNA"/>
</dbReference>
<evidence type="ECO:0000256" key="2">
    <source>
        <dbReference type="SAM" id="MobiDB-lite"/>
    </source>
</evidence>
<keyword evidence="1" id="KW-0175">Coiled coil</keyword>
<feature type="compositionally biased region" description="Low complexity" evidence="2">
    <location>
        <begin position="87"/>
        <end position="100"/>
    </location>
</feature>
<protein>
    <submittedName>
        <fullName evidence="3">Uncharacterized protein</fullName>
    </submittedName>
</protein>
<sequence>MATTNTTNTYKQYVTLSEKALRKSRKSLDTRSLVRLAYGDDTAHIGGSDMLEGILNGVLDKISNETVLEELDRYGTTSRIVVDEGEQSQQQPQSTNSTSNDEQINRSRMMTPKERLDRIDSVISDVVEWEGRRDRREELDAESARESLDRNLLPEGVSMDQVIAHREFEEKLRAKKLLEGELQRIQEEISTLEEKRVMEQTQIREQLEKVESAEQKLEATANLCAMVTT</sequence>
<accession>A0A448Z825</accession>
<organism evidence="3 4">
    <name type="scientific">Pseudo-nitzschia multistriata</name>
    <dbReference type="NCBI Taxonomy" id="183589"/>
    <lineage>
        <taxon>Eukaryota</taxon>
        <taxon>Sar</taxon>
        <taxon>Stramenopiles</taxon>
        <taxon>Ochrophyta</taxon>
        <taxon>Bacillariophyta</taxon>
        <taxon>Bacillariophyceae</taxon>
        <taxon>Bacillariophycidae</taxon>
        <taxon>Bacillariales</taxon>
        <taxon>Bacillariaceae</taxon>
        <taxon>Pseudo-nitzschia</taxon>
    </lineage>
</organism>
<proteinExistence type="predicted"/>
<keyword evidence="4" id="KW-1185">Reference proteome</keyword>
<feature type="coiled-coil region" evidence="1">
    <location>
        <begin position="168"/>
        <end position="223"/>
    </location>
</feature>
<gene>
    <name evidence="3" type="ORF">PSNMU_V1.4_AUG-EV-PASAV3_0049970</name>
</gene>
<dbReference type="AlphaFoldDB" id="A0A448Z825"/>
<evidence type="ECO:0000256" key="1">
    <source>
        <dbReference type="SAM" id="Coils"/>
    </source>
</evidence>
<dbReference type="Proteomes" id="UP000291116">
    <property type="component" value="Unassembled WGS sequence"/>
</dbReference>
<feature type="region of interest" description="Disordered" evidence="2">
    <location>
        <begin position="83"/>
        <end position="113"/>
    </location>
</feature>
<evidence type="ECO:0000313" key="3">
    <source>
        <dbReference type="EMBL" id="VEU38180.1"/>
    </source>
</evidence>
<reference evidence="3 4" key="1">
    <citation type="submission" date="2019-01" db="EMBL/GenBank/DDBJ databases">
        <authorList>
            <person name="Ferrante I. M."/>
        </authorList>
    </citation>
    <scope>NUCLEOTIDE SEQUENCE [LARGE SCALE GENOMIC DNA]</scope>
    <source>
        <strain evidence="3 4">B856</strain>
    </source>
</reference>
<evidence type="ECO:0000313" key="4">
    <source>
        <dbReference type="Proteomes" id="UP000291116"/>
    </source>
</evidence>
<name>A0A448Z825_9STRA</name>